<organism evidence="2 3">
    <name type="scientific">Tepidicaulis marinus</name>
    <dbReference type="NCBI Taxonomy" id="1333998"/>
    <lineage>
        <taxon>Bacteria</taxon>
        <taxon>Pseudomonadati</taxon>
        <taxon>Pseudomonadota</taxon>
        <taxon>Alphaproteobacteria</taxon>
        <taxon>Hyphomicrobiales</taxon>
        <taxon>Parvibaculaceae</taxon>
        <taxon>Tepidicaulis</taxon>
    </lineage>
</organism>
<keyword evidence="3" id="KW-1185">Reference proteome</keyword>
<dbReference type="AlphaFoldDB" id="A0A081BDW7"/>
<evidence type="ECO:0000313" key="3">
    <source>
        <dbReference type="Proteomes" id="UP000028702"/>
    </source>
</evidence>
<dbReference type="RefSeq" id="WP_045448584.1">
    <property type="nucleotide sequence ID" value="NZ_BBIO01000016.1"/>
</dbReference>
<name>A0A081BDW7_9HYPH</name>
<feature type="region of interest" description="Disordered" evidence="1">
    <location>
        <begin position="1"/>
        <end position="23"/>
    </location>
</feature>
<dbReference type="Proteomes" id="UP000028702">
    <property type="component" value="Unassembled WGS sequence"/>
</dbReference>
<reference evidence="2 3" key="1">
    <citation type="submission" date="2014-07" db="EMBL/GenBank/DDBJ databases">
        <title>Tepidicaulis marinum gen. nov., sp. nov., a novel marine bacterium denitrifying nitrate to nitrous oxide strictly under microaerobic conditions.</title>
        <authorList>
            <person name="Takeuchi M."/>
            <person name="Yamagishi T."/>
            <person name="Kamagata Y."/>
            <person name="Oshima K."/>
            <person name="Hattori M."/>
            <person name="Katayama T."/>
            <person name="Hanada S."/>
            <person name="Tamaki H."/>
            <person name="Marumo K."/>
            <person name="Maeda H."/>
            <person name="Nedachi M."/>
            <person name="Iwasaki W."/>
            <person name="Suwa Y."/>
            <person name="Sakata S."/>
        </authorList>
    </citation>
    <scope>NUCLEOTIDE SEQUENCE [LARGE SCALE GENOMIC DNA]</scope>
    <source>
        <strain evidence="2 3">MA2</strain>
    </source>
</reference>
<dbReference type="STRING" id="1333998.M2A_2734"/>
<evidence type="ECO:0000256" key="1">
    <source>
        <dbReference type="SAM" id="MobiDB-lite"/>
    </source>
</evidence>
<gene>
    <name evidence="2" type="ORF">M2A_2734</name>
</gene>
<evidence type="ECO:0000313" key="2">
    <source>
        <dbReference type="EMBL" id="GAK46235.1"/>
    </source>
</evidence>
<dbReference type="EMBL" id="BBIO01000016">
    <property type="protein sequence ID" value="GAK46235.1"/>
    <property type="molecule type" value="Genomic_DNA"/>
</dbReference>
<comment type="caution">
    <text evidence="2">The sequence shown here is derived from an EMBL/GenBank/DDBJ whole genome shotgun (WGS) entry which is preliminary data.</text>
</comment>
<protein>
    <submittedName>
        <fullName evidence="2">Conserved protein</fullName>
    </submittedName>
</protein>
<proteinExistence type="predicted"/>
<sequence length="135" mass="15147">MVTRQEAEDFAASQFHESSEAWQEFRDHAQEAKEEARSFLDEPFHSAAEFARGYGDHFRQVARKVEPEDAMISACAEQVALLLDKVSRELDRSSPRALYGKASAFAEERPAEFVLGAAVAGFVLVRFLNSRPPRA</sequence>
<accession>A0A081BDW7</accession>